<evidence type="ECO:0000313" key="4">
    <source>
        <dbReference type="Proteomes" id="UP000824469"/>
    </source>
</evidence>
<dbReference type="InterPro" id="IPR001245">
    <property type="entry name" value="Ser-Thr/Tyr_kinase_cat_dom"/>
</dbReference>
<keyword evidence="4" id="KW-1185">Reference proteome</keyword>
<accession>A0AA38GAJ0</accession>
<comment type="caution">
    <text evidence="3">The sequence shown here is derived from an EMBL/GenBank/DDBJ whole genome shotgun (WGS) entry which is preliminary data.</text>
</comment>
<reference evidence="3 4" key="1">
    <citation type="journal article" date="2021" name="Nat. Plants">
        <title>The Taxus genome provides insights into paclitaxel biosynthesis.</title>
        <authorList>
            <person name="Xiong X."/>
            <person name="Gou J."/>
            <person name="Liao Q."/>
            <person name="Li Y."/>
            <person name="Zhou Q."/>
            <person name="Bi G."/>
            <person name="Li C."/>
            <person name="Du R."/>
            <person name="Wang X."/>
            <person name="Sun T."/>
            <person name="Guo L."/>
            <person name="Liang H."/>
            <person name="Lu P."/>
            <person name="Wu Y."/>
            <person name="Zhang Z."/>
            <person name="Ro D.K."/>
            <person name="Shang Y."/>
            <person name="Huang S."/>
            <person name="Yan J."/>
        </authorList>
    </citation>
    <scope>NUCLEOTIDE SEQUENCE [LARGE SCALE GENOMIC DNA]</scope>
    <source>
        <strain evidence="3">Ta-2019</strain>
    </source>
</reference>
<dbReference type="PANTHER" id="PTHR47209">
    <property type="entry name" value="OS06G0639500 PROTEIN"/>
    <property type="match status" value="1"/>
</dbReference>
<dbReference type="GO" id="GO:0005524">
    <property type="term" value="F:ATP binding"/>
    <property type="evidence" value="ECO:0007669"/>
    <property type="project" value="InterPro"/>
</dbReference>
<sequence>MGSPTGSSSPSKESFEYELFDGDAENLKTVAAPPIQSNPWIDPDFLKLTHRIGRGPFGDVWIATLHHFTDDCGDYSGNCREVAVKMLNFISEEQIQPLMKKFESTFYKCQKTQHVCWLYGISVKNGKICIVMKFYEGSVGGKMAHLKGDRLPLSDILRYGIDVVQGVMELHSQGILVLNLKPFNLLLDEQDQAVVGDIGIPMLLRGIPLSRSDLTLRLGTLNYMAPEQWGPDVRGPISYETDCWGFGCSIVEMFTGVSPWYGKSAEEIYTAVVTKHEKPNVPSGLPCAIESVVKGCFEYDFRNRPSFADILFALKNPNASFGNSGWICARDKTQGKGNDFQNCNWLFLKDRLQVGDYVRSRKVASLNKLEDMSIVEGTAVGMDSDMYVLVRVHGLHDPLRIHASHLERVSLGFAAGDWVRLNTSSLQISNSRQKQSSVGILHSVSRDGKVEVAFLGLETLWTGHCSELQMAESFAIGQFVRIKVGTVSPRFEWPRKENAWDTGRISWIFPNGCLLVKFPGRLFGNVPRLADPAEVELVQFHTCVGIVEKYHHLEAVHWAVRPVIVTLGFLSVLKLGILVVSIGSKAVGSKKKHNDQQSLDVQAAGQDPNNSGNVRWRPPSVANIFFKEGVTTAR</sequence>
<evidence type="ECO:0000313" key="3">
    <source>
        <dbReference type="EMBL" id="KAH9317978.1"/>
    </source>
</evidence>
<name>A0AA38GAJ0_TAXCH</name>
<organism evidence="3 4">
    <name type="scientific">Taxus chinensis</name>
    <name type="common">Chinese yew</name>
    <name type="synonym">Taxus wallichiana var. chinensis</name>
    <dbReference type="NCBI Taxonomy" id="29808"/>
    <lineage>
        <taxon>Eukaryota</taxon>
        <taxon>Viridiplantae</taxon>
        <taxon>Streptophyta</taxon>
        <taxon>Embryophyta</taxon>
        <taxon>Tracheophyta</taxon>
        <taxon>Spermatophyta</taxon>
        <taxon>Pinopsida</taxon>
        <taxon>Pinidae</taxon>
        <taxon>Conifers II</taxon>
        <taxon>Cupressales</taxon>
        <taxon>Taxaceae</taxon>
        <taxon>Taxus</taxon>
    </lineage>
</organism>
<dbReference type="InterPro" id="IPR000719">
    <property type="entry name" value="Prot_kinase_dom"/>
</dbReference>
<proteinExistence type="predicted"/>
<dbReference type="InterPro" id="IPR053293">
    <property type="entry name" value="OCM_Kinase"/>
</dbReference>
<dbReference type="PANTHER" id="PTHR47209:SF1">
    <property type="entry name" value="OS06G0639500 PROTEIN"/>
    <property type="match status" value="1"/>
</dbReference>
<dbReference type="Proteomes" id="UP000824469">
    <property type="component" value="Unassembled WGS sequence"/>
</dbReference>
<dbReference type="GO" id="GO:0004672">
    <property type="term" value="F:protein kinase activity"/>
    <property type="evidence" value="ECO:0007669"/>
    <property type="project" value="InterPro"/>
</dbReference>
<evidence type="ECO:0000259" key="2">
    <source>
        <dbReference type="PROSITE" id="PS50011"/>
    </source>
</evidence>
<dbReference type="PROSITE" id="PS50011">
    <property type="entry name" value="PROTEIN_KINASE_DOM"/>
    <property type="match status" value="1"/>
</dbReference>
<dbReference type="Gene3D" id="1.10.510.10">
    <property type="entry name" value="Transferase(Phosphotransferase) domain 1"/>
    <property type="match status" value="1"/>
</dbReference>
<dbReference type="OMA" id="FQMAESY"/>
<gene>
    <name evidence="3" type="ORF">KI387_019747</name>
</gene>
<feature type="region of interest" description="Disordered" evidence="1">
    <location>
        <begin position="591"/>
        <end position="617"/>
    </location>
</feature>
<dbReference type="Pfam" id="PF07714">
    <property type="entry name" value="PK_Tyr_Ser-Thr"/>
    <property type="match status" value="1"/>
</dbReference>
<evidence type="ECO:0000256" key="1">
    <source>
        <dbReference type="SAM" id="MobiDB-lite"/>
    </source>
</evidence>
<feature type="domain" description="Protein kinase" evidence="2">
    <location>
        <begin position="46"/>
        <end position="321"/>
    </location>
</feature>
<dbReference type="AlphaFoldDB" id="A0AA38GAJ0"/>
<dbReference type="SUPFAM" id="SSF56112">
    <property type="entry name" value="Protein kinase-like (PK-like)"/>
    <property type="match status" value="1"/>
</dbReference>
<dbReference type="InterPro" id="IPR011009">
    <property type="entry name" value="Kinase-like_dom_sf"/>
</dbReference>
<protein>
    <recommendedName>
        <fullName evidence="2">Protein kinase domain-containing protein</fullName>
    </recommendedName>
</protein>
<dbReference type="EMBL" id="JAHRHJ020000004">
    <property type="protein sequence ID" value="KAH9317978.1"/>
    <property type="molecule type" value="Genomic_DNA"/>
</dbReference>
<dbReference type="Gene3D" id="3.30.200.20">
    <property type="entry name" value="Phosphorylase Kinase, domain 1"/>
    <property type="match status" value="1"/>
</dbReference>